<keyword evidence="3" id="KW-1185">Reference proteome</keyword>
<evidence type="ECO:0000313" key="2">
    <source>
        <dbReference type="EMBL" id="MDQ0479047.1"/>
    </source>
</evidence>
<protein>
    <recommendedName>
        <fullName evidence="4">Insecticidal crystal toxin domain-containing protein</fullName>
    </recommendedName>
</protein>
<sequence>MKKTAFLLALSALLVFAPLATAYSYDRDITIPTSQTAVVDGKIKSKINIQSETSTVNPWMYVDIKLDETKSDHGKFNYAELALRKAFGFFTDHKYSLKDGDFYIILNNGFVINKQNYKDKKVTDMAIQELLKTDFYRGDTLFKLAFLYHDNAVQRTTYWKLIDAIDLPAGSTHTLTKKYTSGITKNEELKMGQTLGLKLVSEVSGSVGGECSFASGKIMASLTGELNKTTSKSFTNNQEIKSTFESNTNISYQASNIDKVILRYQLVDNYKIDPTTFKNATNDLQDKINLGGSKLVKIVPSAGEEGVDVPIDQIFDVTINK</sequence>
<accession>A0ABU0JPN2</accession>
<gene>
    <name evidence="2" type="ORF">QOZ93_000776</name>
</gene>
<comment type="caution">
    <text evidence="2">The sequence shown here is derived from an EMBL/GenBank/DDBJ whole genome shotgun (WGS) entry which is preliminary data.</text>
</comment>
<evidence type="ECO:0008006" key="4">
    <source>
        <dbReference type="Google" id="ProtNLM"/>
    </source>
</evidence>
<feature type="chain" id="PRO_5045215946" description="Insecticidal crystal toxin domain-containing protein" evidence="1">
    <location>
        <begin position="23"/>
        <end position="321"/>
    </location>
</feature>
<dbReference type="RefSeq" id="WP_307355164.1">
    <property type="nucleotide sequence ID" value="NZ_BAAACJ010000009.1"/>
</dbReference>
<keyword evidence="1" id="KW-0732">Signal</keyword>
<organism evidence="2 3">
    <name type="scientific">Hathewaya limosa</name>
    <name type="common">Clostridium limosum</name>
    <dbReference type="NCBI Taxonomy" id="1536"/>
    <lineage>
        <taxon>Bacteria</taxon>
        <taxon>Bacillati</taxon>
        <taxon>Bacillota</taxon>
        <taxon>Clostridia</taxon>
        <taxon>Eubacteriales</taxon>
        <taxon>Clostridiaceae</taxon>
        <taxon>Hathewaya</taxon>
    </lineage>
</organism>
<proteinExistence type="predicted"/>
<evidence type="ECO:0000313" key="3">
    <source>
        <dbReference type="Proteomes" id="UP001224418"/>
    </source>
</evidence>
<feature type="signal peptide" evidence="1">
    <location>
        <begin position="1"/>
        <end position="22"/>
    </location>
</feature>
<dbReference type="EMBL" id="JAUSWN010000005">
    <property type="protein sequence ID" value="MDQ0479047.1"/>
    <property type="molecule type" value="Genomic_DNA"/>
</dbReference>
<name>A0ABU0JPN2_HATLI</name>
<reference evidence="2 3" key="1">
    <citation type="submission" date="2023-07" db="EMBL/GenBank/DDBJ databases">
        <title>Genomic Encyclopedia of Type Strains, Phase IV (KMG-IV): sequencing the most valuable type-strain genomes for metagenomic binning, comparative biology and taxonomic classification.</title>
        <authorList>
            <person name="Goeker M."/>
        </authorList>
    </citation>
    <scope>NUCLEOTIDE SEQUENCE [LARGE SCALE GENOMIC DNA]</scope>
    <source>
        <strain evidence="2 3">DSM 1400</strain>
    </source>
</reference>
<dbReference type="Proteomes" id="UP001224418">
    <property type="component" value="Unassembled WGS sequence"/>
</dbReference>
<evidence type="ECO:0000256" key="1">
    <source>
        <dbReference type="SAM" id="SignalP"/>
    </source>
</evidence>